<dbReference type="Pfam" id="PF01019">
    <property type="entry name" value="G_glu_transpept"/>
    <property type="match status" value="1"/>
</dbReference>
<feature type="chain" id="PRO_5012473794" evidence="4">
    <location>
        <begin position="22"/>
        <end position="605"/>
    </location>
</feature>
<dbReference type="PANTHER" id="PTHR43199">
    <property type="entry name" value="GLUTATHIONE HYDROLASE"/>
    <property type="match status" value="1"/>
</dbReference>
<dbReference type="PANTHER" id="PTHR43199:SF1">
    <property type="entry name" value="GLUTATHIONE HYDROLASE PROENZYME"/>
    <property type="match status" value="1"/>
</dbReference>
<dbReference type="InterPro" id="IPR043137">
    <property type="entry name" value="GGT_ssub_C"/>
</dbReference>
<keyword evidence="3" id="KW-0865">Zymogen</keyword>
<dbReference type="GO" id="GO:0016787">
    <property type="term" value="F:hydrolase activity"/>
    <property type="evidence" value="ECO:0007669"/>
    <property type="project" value="UniProtKB-KW"/>
</dbReference>
<reference evidence="6" key="1">
    <citation type="journal article" date="2017" name="bioRxiv">
        <title>Comparative analysis of the genomes of Stylophora pistillata and Acropora digitifera provides evidence for extensive differences between species of corals.</title>
        <authorList>
            <person name="Voolstra C.R."/>
            <person name="Li Y."/>
            <person name="Liew Y.J."/>
            <person name="Baumgarten S."/>
            <person name="Zoccola D."/>
            <person name="Flot J.-F."/>
            <person name="Tambutte S."/>
            <person name="Allemand D."/>
            <person name="Aranda M."/>
        </authorList>
    </citation>
    <scope>NUCLEOTIDE SEQUENCE [LARGE SCALE GENOMIC DNA]</scope>
</reference>
<dbReference type="InterPro" id="IPR051792">
    <property type="entry name" value="GGT_bact"/>
</dbReference>
<evidence type="ECO:0000313" key="5">
    <source>
        <dbReference type="EMBL" id="PFX31639.1"/>
    </source>
</evidence>
<dbReference type="EMBL" id="LSMT01000033">
    <property type="protein sequence ID" value="PFX31639.1"/>
    <property type="molecule type" value="Genomic_DNA"/>
</dbReference>
<keyword evidence="2" id="KW-0378">Hydrolase</keyword>
<dbReference type="OrthoDB" id="5985014at2759"/>
<dbReference type="InterPro" id="IPR029055">
    <property type="entry name" value="Ntn_hydrolases_N"/>
</dbReference>
<keyword evidence="1" id="KW-0808">Transferase</keyword>
<evidence type="ECO:0000256" key="4">
    <source>
        <dbReference type="SAM" id="SignalP"/>
    </source>
</evidence>
<evidence type="ECO:0000256" key="3">
    <source>
        <dbReference type="ARBA" id="ARBA00023145"/>
    </source>
</evidence>
<keyword evidence="6" id="KW-1185">Reference proteome</keyword>
<evidence type="ECO:0000256" key="1">
    <source>
        <dbReference type="ARBA" id="ARBA00022679"/>
    </source>
</evidence>
<dbReference type="GO" id="GO:0016740">
    <property type="term" value="F:transferase activity"/>
    <property type="evidence" value="ECO:0007669"/>
    <property type="project" value="UniProtKB-KW"/>
</dbReference>
<sequence>MYRIFLFPIALLVPLWTPACGISLSPANWTQEEYDRLERMSLNRYERPKPLAVSEGRGMVAGTTEPFAVHSGMDALRKGGNAMDACLATALAEVTLATGSYVSYAGVTQILYYEKSSNKMYSINGGWNTPLKGDPSQIPKVHTPEANGASVLVPGFIAGVADAAAKFAKFPLSTLFEPALYFAENGFKMSVGMAFAIQMYYNDITLLRTSEGEKIFTNPETGKPYVFNELFKQPELAEFIRSVSENPKEFFYNGTWAEQMTSLIKEAKGFISLDDMHRYQSHWEEPFNTSYHGNNVYTSGNDYGGSELIEKLNLMVMAEIGQKSGSNYLTNATEFFRLASITRFSFFVSVFLHSTPDGLSILKDKFGLDFSNRLSKGSAEAIWERIGSPEKMKDVNAIIKRLLGGEEDIKDFIHGSDSVVAADKDGNVCSMIHTINSKMWGTGLFVQGIALPHSAAIFKSFVKQTASGGRLSTGLQPAIVFKGEESTGSQRPVMALSVVGESYPVVVPQYFTNLLDSGMNPKEAMESPTFLLPSFSDFFQAVPIEEFSVANNVLQEVRKMGQNVTELGYLKASGPIGLGVALTIDDNGLMFGCTHPLRRGLAEGV</sequence>
<evidence type="ECO:0000256" key="2">
    <source>
        <dbReference type="ARBA" id="ARBA00022801"/>
    </source>
</evidence>
<comment type="caution">
    <text evidence="5">The sequence shown here is derived from an EMBL/GenBank/DDBJ whole genome shotgun (WGS) entry which is preliminary data.</text>
</comment>
<name>A0A2B4SR97_STYPI</name>
<dbReference type="Gene3D" id="3.60.20.40">
    <property type="match status" value="1"/>
</dbReference>
<dbReference type="Proteomes" id="UP000225706">
    <property type="component" value="Unassembled WGS sequence"/>
</dbReference>
<dbReference type="SUPFAM" id="SSF56235">
    <property type="entry name" value="N-terminal nucleophile aminohydrolases (Ntn hydrolases)"/>
    <property type="match status" value="1"/>
</dbReference>
<dbReference type="STRING" id="50429.A0A2B4SR97"/>
<organism evidence="5 6">
    <name type="scientific">Stylophora pistillata</name>
    <name type="common">Smooth cauliflower coral</name>
    <dbReference type="NCBI Taxonomy" id="50429"/>
    <lineage>
        <taxon>Eukaryota</taxon>
        <taxon>Metazoa</taxon>
        <taxon>Cnidaria</taxon>
        <taxon>Anthozoa</taxon>
        <taxon>Hexacorallia</taxon>
        <taxon>Scleractinia</taxon>
        <taxon>Astrocoeniina</taxon>
        <taxon>Pocilloporidae</taxon>
        <taxon>Stylophora</taxon>
    </lineage>
</organism>
<gene>
    <name evidence="5" type="primary">ggt</name>
    <name evidence="5" type="ORF">AWC38_SpisGene3546</name>
</gene>
<dbReference type="AlphaFoldDB" id="A0A2B4SR97"/>
<keyword evidence="4" id="KW-0732">Signal</keyword>
<feature type="signal peptide" evidence="4">
    <location>
        <begin position="1"/>
        <end position="21"/>
    </location>
</feature>
<proteinExistence type="predicted"/>
<dbReference type="PRINTS" id="PR01210">
    <property type="entry name" value="GGTRANSPTASE"/>
</dbReference>
<accession>A0A2B4SR97</accession>
<evidence type="ECO:0000313" key="6">
    <source>
        <dbReference type="Proteomes" id="UP000225706"/>
    </source>
</evidence>
<protein>
    <submittedName>
        <fullName evidence="5">Gamma-glutamyltranspeptidase</fullName>
    </submittedName>
</protein>